<evidence type="ECO:0000313" key="11">
    <source>
        <dbReference type="Proteomes" id="UP000735302"/>
    </source>
</evidence>
<evidence type="ECO:0000313" key="10">
    <source>
        <dbReference type="EMBL" id="GFO12646.1"/>
    </source>
</evidence>
<protein>
    <recommendedName>
        <fullName evidence="4">GDP-L-fucose synthase</fullName>
        <ecNumber evidence="4">1.1.1.271</ecNumber>
    </recommendedName>
    <alternativeName>
        <fullName evidence="8">GDP-4-keto-6-deoxy-D-mannose-3,5-epimerase-4-reductase</fullName>
    </alternativeName>
</protein>
<dbReference type="InterPro" id="IPR001509">
    <property type="entry name" value="Epimerase_deHydtase"/>
</dbReference>
<keyword evidence="5" id="KW-0521">NADP</keyword>
<comment type="function">
    <text evidence="1">Catalyzes the two-step NADP-dependent conversion of GDP-4-dehydro-6-deoxy-D-mannose to GDP-fucose, involving an epimerase and a reductase reaction.</text>
</comment>
<evidence type="ECO:0000256" key="8">
    <source>
        <dbReference type="ARBA" id="ARBA00032995"/>
    </source>
</evidence>
<feature type="domain" description="NAD-dependent epimerase/dehydratase" evidence="9">
    <location>
        <begin position="7"/>
        <end position="233"/>
    </location>
</feature>
<name>A0AAV4B1D4_9GAST</name>
<accession>A0AAV4B1D4</accession>
<evidence type="ECO:0000256" key="4">
    <source>
        <dbReference type="ARBA" id="ARBA00012371"/>
    </source>
</evidence>
<keyword evidence="11" id="KW-1185">Reference proteome</keyword>
<dbReference type="GO" id="GO:0050577">
    <property type="term" value="F:GDP-L-fucose synthase activity"/>
    <property type="evidence" value="ECO:0007669"/>
    <property type="project" value="UniProtKB-EC"/>
</dbReference>
<dbReference type="InterPro" id="IPR036291">
    <property type="entry name" value="NAD(P)-bd_dom_sf"/>
</dbReference>
<dbReference type="AlphaFoldDB" id="A0AAV4B1D4"/>
<dbReference type="SUPFAM" id="SSF51735">
    <property type="entry name" value="NAD(P)-binding Rossmann-fold domains"/>
    <property type="match status" value="1"/>
</dbReference>
<gene>
    <name evidence="10" type="ORF">PoB_003915100</name>
</gene>
<dbReference type="EC" id="1.1.1.271" evidence="4"/>
<evidence type="ECO:0000259" key="9">
    <source>
        <dbReference type="Pfam" id="PF01370"/>
    </source>
</evidence>
<evidence type="ECO:0000256" key="6">
    <source>
        <dbReference type="ARBA" id="ARBA00023002"/>
    </source>
</evidence>
<comment type="caution">
    <text evidence="10">The sequence shown here is derived from an EMBL/GenBank/DDBJ whole genome shotgun (WGS) entry which is preliminary data.</text>
</comment>
<dbReference type="CDD" id="cd05239">
    <property type="entry name" value="GDP_FS_SDR_e"/>
    <property type="match status" value="1"/>
</dbReference>
<keyword evidence="6" id="KW-0560">Oxidoreductase</keyword>
<evidence type="ECO:0000256" key="3">
    <source>
        <dbReference type="ARBA" id="ARBA00005959"/>
    </source>
</evidence>
<dbReference type="PANTHER" id="PTHR43238">
    <property type="entry name" value="GDP-L-FUCOSE SYNTHASE"/>
    <property type="match status" value="1"/>
</dbReference>
<evidence type="ECO:0000256" key="2">
    <source>
        <dbReference type="ARBA" id="ARBA00004883"/>
    </source>
</evidence>
<evidence type="ECO:0000256" key="1">
    <source>
        <dbReference type="ARBA" id="ARBA00002870"/>
    </source>
</evidence>
<evidence type="ECO:0000256" key="7">
    <source>
        <dbReference type="ARBA" id="ARBA00023235"/>
    </source>
</evidence>
<organism evidence="10 11">
    <name type="scientific">Plakobranchus ocellatus</name>
    <dbReference type="NCBI Taxonomy" id="259542"/>
    <lineage>
        <taxon>Eukaryota</taxon>
        <taxon>Metazoa</taxon>
        <taxon>Spiralia</taxon>
        <taxon>Lophotrochozoa</taxon>
        <taxon>Mollusca</taxon>
        <taxon>Gastropoda</taxon>
        <taxon>Heterobranchia</taxon>
        <taxon>Euthyneura</taxon>
        <taxon>Panpulmonata</taxon>
        <taxon>Sacoglossa</taxon>
        <taxon>Placobranchoidea</taxon>
        <taxon>Plakobranchidae</taxon>
        <taxon>Plakobranchus</taxon>
    </lineage>
</organism>
<dbReference type="Gene3D" id="3.40.50.720">
    <property type="entry name" value="NAD(P)-binding Rossmann-like Domain"/>
    <property type="match status" value="1"/>
</dbReference>
<keyword evidence="7" id="KW-0413">Isomerase</keyword>
<evidence type="ECO:0000256" key="5">
    <source>
        <dbReference type="ARBA" id="ARBA00022857"/>
    </source>
</evidence>
<dbReference type="GO" id="GO:0016853">
    <property type="term" value="F:isomerase activity"/>
    <property type="evidence" value="ECO:0007669"/>
    <property type="project" value="UniProtKB-KW"/>
</dbReference>
<dbReference type="Gene3D" id="3.90.25.10">
    <property type="entry name" value="UDP-galactose 4-epimerase, domain 1"/>
    <property type="match status" value="1"/>
</dbReference>
<reference evidence="10 11" key="1">
    <citation type="journal article" date="2021" name="Elife">
        <title>Chloroplast acquisition without the gene transfer in kleptoplastic sea slugs, Plakobranchus ocellatus.</title>
        <authorList>
            <person name="Maeda T."/>
            <person name="Takahashi S."/>
            <person name="Yoshida T."/>
            <person name="Shimamura S."/>
            <person name="Takaki Y."/>
            <person name="Nagai Y."/>
            <person name="Toyoda A."/>
            <person name="Suzuki Y."/>
            <person name="Arimoto A."/>
            <person name="Ishii H."/>
            <person name="Satoh N."/>
            <person name="Nishiyama T."/>
            <person name="Hasebe M."/>
            <person name="Maruyama T."/>
            <person name="Minagawa J."/>
            <person name="Obokata J."/>
            <person name="Shigenobu S."/>
        </authorList>
    </citation>
    <scope>NUCLEOTIDE SEQUENCE [LARGE SCALE GENOMIC DNA]</scope>
</reference>
<sequence>MAETKVILVTGGTGLVGNGIKAAVEKEGKSADEEWHFVSSKDADLQNRDAAESLFEKIKPTHVIHLAAMVGGLFRNLNHSLDFFRVNSQINDIVLSTSHKFGVKKVVSCIATCIFPDKTTYPIDETMLHNGPPHDSNFGNSFARRMIDVQNKGYHMQYGCNFTSVISTNVFGPYDNFSFEDGHVLPCLIRRAFDAKTNGTPFVIWGTGSPRRQFVYSLDLGRLFLWVMREYTEISPIILSVNPLQGDIRLSGPLSGQDTGSGAPTRDRRVSADLMAVSLASVPLPPRKIKSRSLIVLGTCHPCRFYFCQVLCYSFSAIWIQGSDTKCLCPDWDSNLTPLKW</sequence>
<dbReference type="Pfam" id="PF01370">
    <property type="entry name" value="Epimerase"/>
    <property type="match status" value="1"/>
</dbReference>
<dbReference type="Proteomes" id="UP000735302">
    <property type="component" value="Unassembled WGS sequence"/>
</dbReference>
<dbReference type="InterPro" id="IPR028614">
    <property type="entry name" value="GDP_fucose/colitose_synth"/>
</dbReference>
<proteinExistence type="inferred from homology"/>
<dbReference type="EMBL" id="BLXT01004436">
    <property type="protein sequence ID" value="GFO12646.1"/>
    <property type="molecule type" value="Genomic_DNA"/>
</dbReference>
<dbReference type="PANTHER" id="PTHR43238:SF1">
    <property type="entry name" value="GDP-L-FUCOSE SYNTHASE"/>
    <property type="match status" value="1"/>
</dbReference>
<comment type="pathway">
    <text evidence="2">Nucleotide-sugar biosynthesis; GDP-L-fucose biosynthesis via de novo pathway; GDP-L-fucose from GDP-alpha-D-mannose: step 2/2.</text>
</comment>
<comment type="similarity">
    <text evidence="3">Belongs to the NAD(P)-dependent epimerase/dehydratase family. Fucose synthase subfamily.</text>
</comment>